<dbReference type="GeneID" id="7670187"/>
<comment type="subcellular location">
    <subcellularLocation>
        <location evidence="1 12">Mitochondrion membrane</location>
        <topology evidence="1 12">Single-pass membrane protein</topology>
    </subcellularLocation>
</comment>
<comment type="similarity">
    <text evidence="2 12">Belongs to the ATPase protein 8 family.</text>
</comment>
<keyword evidence="4 12" id="KW-0138">CF(0)</keyword>
<feature type="transmembrane region" description="Helical" evidence="13">
    <location>
        <begin position="6"/>
        <end position="24"/>
    </location>
</feature>
<dbReference type="Pfam" id="PF00895">
    <property type="entry name" value="ATP-synt_8"/>
    <property type="match status" value="1"/>
</dbReference>
<evidence type="ECO:0000256" key="5">
    <source>
        <dbReference type="ARBA" id="ARBA00022692"/>
    </source>
</evidence>
<evidence type="ECO:0000256" key="7">
    <source>
        <dbReference type="ARBA" id="ARBA00022989"/>
    </source>
</evidence>
<name>B7SN14_BLACI</name>
<dbReference type="InterPro" id="IPR050635">
    <property type="entry name" value="ATPase_protein_8"/>
</dbReference>
<evidence type="ECO:0000256" key="12">
    <source>
        <dbReference type="RuleBase" id="RU003661"/>
    </source>
</evidence>
<evidence type="ECO:0000256" key="13">
    <source>
        <dbReference type="SAM" id="Phobius"/>
    </source>
</evidence>
<keyword evidence="10 13" id="KW-0472">Membrane</keyword>
<evidence type="ECO:0000256" key="9">
    <source>
        <dbReference type="ARBA" id="ARBA00023128"/>
    </source>
</evidence>
<evidence type="ECO:0000256" key="8">
    <source>
        <dbReference type="ARBA" id="ARBA00023065"/>
    </source>
</evidence>
<dbReference type="GO" id="GO:0015986">
    <property type="term" value="P:proton motive force-driven ATP synthesis"/>
    <property type="evidence" value="ECO:0007669"/>
    <property type="project" value="InterPro"/>
</dbReference>
<evidence type="ECO:0000256" key="10">
    <source>
        <dbReference type="ARBA" id="ARBA00023136"/>
    </source>
</evidence>
<dbReference type="GO" id="GO:0031966">
    <property type="term" value="C:mitochondrial membrane"/>
    <property type="evidence" value="ECO:0007669"/>
    <property type="project" value="UniProtKB-SubCell"/>
</dbReference>
<sequence length="54" mass="6175">MPQLNPAPWFILLLLVWTTLLVYVTKTTNIMVSLTPALPHAAASRGTFWPWPWL</sequence>
<proteinExistence type="inferred from homology"/>
<keyword evidence="6 12" id="KW-0375">Hydrogen ion transport</keyword>
<keyword evidence="8 12" id="KW-0406">Ion transport</keyword>
<evidence type="ECO:0000256" key="1">
    <source>
        <dbReference type="ARBA" id="ARBA00004304"/>
    </source>
</evidence>
<keyword evidence="9 12" id="KW-0496">Mitochondrion</keyword>
<evidence type="ECO:0000313" key="14">
    <source>
        <dbReference type="EMBL" id="ABZ79344.1"/>
    </source>
</evidence>
<evidence type="ECO:0000256" key="11">
    <source>
        <dbReference type="ARBA" id="ARBA00023310"/>
    </source>
</evidence>
<organism evidence="14">
    <name type="scientific">Blanus cinereus</name>
    <name type="common">Mediterranean worm lizard</name>
    <name type="synonym">Amphisbaena cinerea</name>
    <dbReference type="NCBI Taxonomy" id="227091"/>
    <lineage>
        <taxon>Eukaryota</taxon>
        <taxon>Metazoa</taxon>
        <taxon>Chordata</taxon>
        <taxon>Craniata</taxon>
        <taxon>Vertebrata</taxon>
        <taxon>Euteleostomi</taxon>
        <taxon>Lepidosauria</taxon>
        <taxon>Squamata</taxon>
        <taxon>Bifurcata</taxon>
        <taxon>Unidentata</taxon>
        <taxon>Episquamata</taxon>
        <taxon>Laterata</taxon>
        <taxon>Lacertibaenia</taxon>
        <taxon>Amphisbaenia</taxon>
        <taxon>Blanidae</taxon>
        <taxon>Blanus</taxon>
    </lineage>
</organism>
<evidence type="ECO:0000256" key="3">
    <source>
        <dbReference type="ARBA" id="ARBA00022448"/>
    </source>
</evidence>
<geneLocation type="mitochondrion" evidence="14"/>
<protein>
    <recommendedName>
        <fullName evidence="12">ATP synthase complex subunit 8</fullName>
    </recommendedName>
</protein>
<evidence type="ECO:0000256" key="2">
    <source>
        <dbReference type="ARBA" id="ARBA00008892"/>
    </source>
</evidence>
<evidence type="ECO:0000256" key="4">
    <source>
        <dbReference type="ARBA" id="ARBA00022547"/>
    </source>
</evidence>
<dbReference type="RefSeq" id="YP_002791189.1">
    <property type="nucleotide sequence ID" value="NC_012433.1"/>
</dbReference>
<dbReference type="AlphaFoldDB" id="B7SN14"/>
<keyword evidence="3 12" id="KW-0813">Transport</keyword>
<dbReference type="InterPro" id="IPR001421">
    <property type="entry name" value="ATP8_metazoa"/>
</dbReference>
<dbReference type="CTD" id="4509"/>
<accession>B7SN14</accession>
<keyword evidence="5 12" id="KW-0812">Transmembrane</keyword>
<dbReference type="PANTHER" id="PTHR39937">
    <property type="entry name" value="ATP SYNTHASE PROTEIN 8"/>
    <property type="match status" value="1"/>
</dbReference>
<keyword evidence="7 13" id="KW-1133">Transmembrane helix</keyword>
<dbReference type="GO" id="GO:0045259">
    <property type="term" value="C:proton-transporting ATP synthase complex"/>
    <property type="evidence" value="ECO:0007669"/>
    <property type="project" value="UniProtKB-KW"/>
</dbReference>
<dbReference type="PANTHER" id="PTHR39937:SF1">
    <property type="entry name" value="ATP SYNTHASE PROTEIN 8"/>
    <property type="match status" value="1"/>
</dbReference>
<dbReference type="EMBL" id="EU443257">
    <property type="protein sequence ID" value="ABZ79344.1"/>
    <property type="molecule type" value="Genomic_DNA"/>
</dbReference>
<keyword evidence="11" id="KW-0066">ATP synthesis</keyword>
<dbReference type="GO" id="GO:0015078">
    <property type="term" value="F:proton transmembrane transporter activity"/>
    <property type="evidence" value="ECO:0007669"/>
    <property type="project" value="InterPro"/>
</dbReference>
<gene>
    <name evidence="14" type="primary">ATP8</name>
</gene>
<reference evidence="14" key="1">
    <citation type="journal article" date="2008" name="Gene">
        <title>Effect of taxon sampling on recovering the phylogeny of squamate reptiles based on complete mitochondrial genome and nuclear gene sequence data.</title>
        <authorList>
            <person name="Albert E.M."/>
            <person name="San Mauro D."/>
            <person name="Garcia-Paris M."/>
            <person name="Ruber L."/>
            <person name="Zardoya R."/>
        </authorList>
    </citation>
    <scope>NUCLEOTIDE SEQUENCE</scope>
</reference>
<evidence type="ECO:0000256" key="6">
    <source>
        <dbReference type="ARBA" id="ARBA00022781"/>
    </source>
</evidence>